<dbReference type="Proteomes" id="UP001156484">
    <property type="component" value="Chromosome"/>
</dbReference>
<reference evidence="1" key="1">
    <citation type="submission" date="2022-10" db="EMBL/GenBank/DDBJ databases">
        <title>Rhodococcus ferula Z13 complete genome.</title>
        <authorList>
            <person name="Long X."/>
            <person name="Zang M."/>
        </authorList>
    </citation>
    <scope>NUCLEOTIDE SEQUENCE</scope>
    <source>
        <strain evidence="1">Z13</strain>
    </source>
</reference>
<sequence length="392" mass="40904">MLPSWARLAFAVFAVSWGANQFAPMQLVYRDELGLGSGSFTAMLGSYVLGLIPALLWFGRLADRIGRRPVIRAMIPVSVLSSIVLLLGTDVPALLYLGRILAGLASGMAFGPGTAWMKELSGGPGVGARRAAVSLSAGFGSGALFAGLLAQWLPAPGRVPYLVHIALMLVALVLVWAVPDAHRPRAVRGSWRLSAFSSRRFRWGVVPWAPWVFGCATVSFATMPPIVSDRVDGVAVAFTGVVAALTLLTGALIQPVARRITRHGEERGVRAGVGLGVLGFTCGGVAVLVDGPAAVIAVLVTAVFLGGGYGMLLVSGLVTVENLAPPEELAQTVAVFYCLIYLGFAVPFLISLAAPHIGFVACFAVAVVLLVLALVPGRVRDDQQAAALVSSR</sequence>
<dbReference type="EMBL" id="CP107551">
    <property type="protein sequence ID" value="UYP18708.1"/>
    <property type="molecule type" value="Genomic_DNA"/>
</dbReference>
<gene>
    <name evidence="1" type="ORF">OED52_19060</name>
</gene>
<protein>
    <submittedName>
        <fullName evidence="1">MFS transporter</fullName>
    </submittedName>
</protein>
<keyword evidence="2" id="KW-1185">Reference proteome</keyword>
<accession>A0ACD4DFD8</accession>
<proteinExistence type="predicted"/>
<evidence type="ECO:0000313" key="1">
    <source>
        <dbReference type="EMBL" id="UYP18708.1"/>
    </source>
</evidence>
<evidence type="ECO:0000313" key="2">
    <source>
        <dbReference type="Proteomes" id="UP001156484"/>
    </source>
</evidence>
<organism evidence="1 2">
    <name type="scientific">Rhodococcus sacchari</name>
    <dbReference type="NCBI Taxonomy" id="2962047"/>
    <lineage>
        <taxon>Bacteria</taxon>
        <taxon>Bacillati</taxon>
        <taxon>Actinomycetota</taxon>
        <taxon>Actinomycetes</taxon>
        <taxon>Mycobacteriales</taxon>
        <taxon>Nocardiaceae</taxon>
        <taxon>Rhodococcus</taxon>
    </lineage>
</organism>
<name>A0ACD4DFD8_9NOCA</name>